<dbReference type="PANTHER" id="PTHR43034">
    <property type="entry name" value="ION-TRANSLOCATING OXIDOREDUCTASE COMPLEX SUBUNIT C"/>
    <property type="match status" value="1"/>
</dbReference>
<feature type="binding site" evidence="8">
    <location>
        <position position="420"/>
    </location>
    <ligand>
        <name>[4Fe-4S] cluster</name>
        <dbReference type="ChEBI" id="CHEBI:49883"/>
        <label>2</label>
    </ligand>
</feature>
<dbReference type="AlphaFoldDB" id="A0A1B1SA12"/>
<keyword evidence="1 8" id="KW-0813">Transport</keyword>
<feature type="binding site" evidence="8">
    <location>
        <position position="417"/>
    </location>
    <ligand>
        <name>[4Fe-4S] cluster</name>
        <dbReference type="ChEBI" id="CHEBI:49883"/>
        <label>2</label>
    </ligand>
</feature>
<keyword evidence="3 8" id="KW-0479">Metal-binding</keyword>
<evidence type="ECO:0000256" key="6">
    <source>
        <dbReference type="ARBA" id="ARBA00023004"/>
    </source>
</evidence>
<keyword evidence="8" id="KW-0472">Membrane</keyword>
<dbReference type="NCBIfam" id="TIGR01945">
    <property type="entry name" value="rnfC"/>
    <property type="match status" value="1"/>
</dbReference>
<dbReference type="SUPFAM" id="SSF46548">
    <property type="entry name" value="alpha-helical ferredoxin"/>
    <property type="match status" value="1"/>
</dbReference>
<dbReference type="InterPro" id="IPR017900">
    <property type="entry name" value="4Fe4S_Fe_S_CS"/>
</dbReference>
<reference evidence="11" key="1">
    <citation type="submission" date="2016-04" db="EMBL/GenBank/DDBJ databases">
        <title>Complete Genome Sequences of Twelve Strains of a Stable Defined Moderately Diverse Mouse Microbiota 2 (sDMDMm2).</title>
        <authorList>
            <person name="Uchimura Y."/>
            <person name="Wyss M."/>
            <person name="Brugiroux S."/>
            <person name="Limenitakis J.P."/>
            <person name="Stecher B."/>
            <person name="McCoy K.D."/>
            <person name="Macpherson A.J."/>
        </authorList>
    </citation>
    <scope>NUCLEOTIDE SEQUENCE [LARGE SCALE GENOMIC DNA]</scope>
    <source>
        <strain evidence="11">YL27</strain>
    </source>
</reference>
<feature type="binding site" evidence="8">
    <location>
        <position position="375"/>
    </location>
    <ligand>
        <name>[4Fe-4S] cluster</name>
        <dbReference type="ChEBI" id="CHEBI:49883"/>
        <label>1</label>
    </ligand>
</feature>
<evidence type="ECO:0000256" key="4">
    <source>
        <dbReference type="ARBA" id="ARBA00022737"/>
    </source>
</evidence>
<evidence type="ECO:0000256" key="2">
    <source>
        <dbReference type="ARBA" id="ARBA00022485"/>
    </source>
</evidence>
<evidence type="ECO:0000256" key="5">
    <source>
        <dbReference type="ARBA" id="ARBA00022982"/>
    </source>
</evidence>
<keyword evidence="5 8" id="KW-0249">Electron transport</keyword>
<keyword evidence="8" id="KW-1278">Translocase</keyword>
<feature type="binding site" evidence="8">
    <location>
        <position position="378"/>
    </location>
    <ligand>
        <name>[4Fe-4S] cluster</name>
        <dbReference type="ChEBI" id="CHEBI:49883"/>
        <label>1</label>
    </ligand>
</feature>
<feature type="binding site" evidence="8">
    <location>
        <position position="385"/>
    </location>
    <ligand>
        <name>[4Fe-4S] cluster</name>
        <dbReference type="ChEBI" id="CHEBI:49883"/>
        <label>2</label>
    </ligand>
</feature>
<dbReference type="OrthoDB" id="9767754at2"/>
<dbReference type="GO" id="GO:0022900">
    <property type="term" value="P:electron transport chain"/>
    <property type="evidence" value="ECO:0007669"/>
    <property type="project" value="UniProtKB-UniRule"/>
</dbReference>
<dbReference type="InterPro" id="IPR019554">
    <property type="entry name" value="Soluble_ligand-bd"/>
</dbReference>
<name>A0A1B1SA12_9BACT</name>
<comment type="cofactor">
    <cofactor evidence="8">
        <name>[4Fe-4S] cluster</name>
        <dbReference type="ChEBI" id="CHEBI:49883"/>
    </cofactor>
    <text evidence="8">Binds 2 [4Fe-4S] clusters per subunit.</text>
</comment>
<keyword evidence="11" id="KW-1185">Reference proteome</keyword>
<feature type="domain" description="4Fe-4S ferredoxin-type" evidence="9">
    <location>
        <begin position="404"/>
        <end position="434"/>
    </location>
</feature>
<dbReference type="PANTHER" id="PTHR43034:SF2">
    <property type="entry name" value="ION-TRANSLOCATING OXIDOREDUCTASE COMPLEX SUBUNIT C"/>
    <property type="match status" value="1"/>
</dbReference>
<keyword evidence="8" id="KW-1003">Cell membrane</keyword>
<evidence type="ECO:0000256" key="7">
    <source>
        <dbReference type="ARBA" id="ARBA00023014"/>
    </source>
</evidence>
<dbReference type="NCBIfam" id="NF003454">
    <property type="entry name" value="PRK05035.1"/>
    <property type="match status" value="1"/>
</dbReference>
<evidence type="ECO:0000313" key="11">
    <source>
        <dbReference type="Proteomes" id="UP000186351"/>
    </source>
</evidence>
<feature type="binding site" evidence="8">
    <location>
        <position position="414"/>
    </location>
    <ligand>
        <name>[4Fe-4S] cluster</name>
        <dbReference type="ChEBI" id="CHEBI:49883"/>
        <label>2</label>
    </ligand>
</feature>
<feature type="binding site" evidence="8">
    <location>
        <position position="424"/>
    </location>
    <ligand>
        <name>[4Fe-4S] cluster</name>
        <dbReference type="ChEBI" id="CHEBI:49883"/>
        <label>1</label>
    </ligand>
</feature>
<keyword evidence="7 8" id="KW-0411">Iron-sulfur</keyword>
<organism evidence="10 11">
    <name type="scientific">Muribaculum intestinale</name>
    <dbReference type="NCBI Taxonomy" id="1796646"/>
    <lineage>
        <taxon>Bacteria</taxon>
        <taxon>Pseudomonadati</taxon>
        <taxon>Bacteroidota</taxon>
        <taxon>Bacteroidia</taxon>
        <taxon>Bacteroidales</taxon>
        <taxon>Muribaculaceae</taxon>
        <taxon>Muribaculum</taxon>
    </lineage>
</organism>
<evidence type="ECO:0000256" key="1">
    <source>
        <dbReference type="ARBA" id="ARBA00022448"/>
    </source>
</evidence>
<dbReference type="Pfam" id="PF13375">
    <property type="entry name" value="RnfC_N"/>
    <property type="match status" value="1"/>
</dbReference>
<dbReference type="KEGG" id="pary:A4V02_07825"/>
<comment type="subunit">
    <text evidence="8">The complex is composed of six subunits: RnfA, RnfB, RnfC, RnfD, RnfE and RnfG.</text>
</comment>
<dbReference type="InterPro" id="IPR011538">
    <property type="entry name" value="Nuo51_FMN-bd"/>
</dbReference>
<dbReference type="GO" id="GO:0005886">
    <property type="term" value="C:plasma membrane"/>
    <property type="evidence" value="ECO:0007669"/>
    <property type="project" value="UniProtKB-SubCell"/>
</dbReference>
<dbReference type="Pfam" id="PF01512">
    <property type="entry name" value="Complex1_51K"/>
    <property type="match status" value="1"/>
</dbReference>
<feature type="binding site" evidence="8">
    <location>
        <position position="381"/>
    </location>
    <ligand>
        <name>[4Fe-4S] cluster</name>
        <dbReference type="ChEBI" id="CHEBI:49883"/>
        <label>1</label>
    </ligand>
</feature>
<dbReference type="GO" id="GO:0009055">
    <property type="term" value="F:electron transfer activity"/>
    <property type="evidence" value="ECO:0007669"/>
    <property type="project" value="InterPro"/>
</dbReference>
<dbReference type="Pfam" id="PF10531">
    <property type="entry name" value="SLBB"/>
    <property type="match status" value="1"/>
</dbReference>
<proteinExistence type="inferred from homology"/>
<dbReference type="EMBL" id="CP015402">
    <property type="protein sequence ID" value="ANU63643.1"/>
    <property type="molecule type" value="Genomic_DNA"/>
</dbReference>
<dbReference type="GO" id="GO:0051539">
    <property type="term" value="F:4 iron, 4 sulfur cluster binding"/>
    <property type="evidence" value="ECO:0007669"/>
    <property type="project" value="UniProtKB-KW"/>
</dbReference>
<dbReference type="InterPro" id="IPR010208">
    <property type="entry name" value="Ion_transpt_RnfC/RsxC"/>
</dbReference>
<dbReference type="RefSeq" id="WP_068960950.1">
    <property type="nucleotide sequence ID" value="NZ_CAJTAP010000022.1"/>
</dbReference>
<comment type="function">
    <text evidence="8">Part of a membrane-bound complex that couples electron transfer with translocation of ions across the membrane.</text>
</comment>
<dbReference type="PROSITE" id="PS51379">
    <property type="entry name" value="4FE4S_FER_2"/>
    <property type="match status" value="2"/>
</dbReference>
<dbReference type="GeneID" id="65536764"/>
<protein>
    <recommendedName>
        <fullName evidence="8">Ion-translocating oxidoreductase complex subunit C</fullName>
        <ecNumber evidence="8">7.-.-.-</ecNumber>
    </recommendedName>
    <alternativeName>
        <fullName evidence="8">Rnf electron transport complex subunit C</fullName>
    </alternativeName>
</protein>
<dbReference type="EC" id="7.-.-.-" evidence="8"/>
<dbReference type="Gene3D" id="3.40.50.11540">
    <property type="entry name" value="NADH-ubiquinone oxidoreductase 51kDa subunit"/>
    <property type="match status" value="1"/>
</dbReference>
<comment type="similarity">
    <text evidence="8">Belongs to the 4Fe4S bacterial-type ferredoxin family. RnfC subfamily.</text>
</comment>
<feature type="domain" description="4Fe-4S ferredoxin-type" evidence="9">
    <location>
        <begin position="368"/>
        <end position="388"/>
    </location>
</feature>
<dbReference type="SUPFAM" id="SSF142019">
    <property type="entry name" value="Nqo1 FMN-binding domain-like"/>
    <property type="match status" value="1"/>
</dbReference>
<keyword evidence="2 8" id="KW-0004">4Fe-4S</keyword>
<evidence type="ECO:0000313" key="10">
    <source>
        <dbReference type="EMBL" id="ANU63643.1"/>
    </source>
</evidence>
<keyword evidence="6 8" id="KW-0408">Iron</keyword>
<accession>A0A1B1SA12</accession>
<evidence type="ECO:0000256" key="3">
    <source>
        <dbReference type="ARBA" id="ARBA00022723"/>
    </source>
</evidence>
<dbReference type="STRING" id="1796646.A4V02_07825"/>
<dbReference type="HAMAP" id="MF_00461">
    <property type="entry name" value="RsxC_RnfC"/>
    <property type="match status" value="1"/>
</dbReference>
<comment type="subcellular location">
    <subcellularLocation>
        <location evidence="8">Cell membrane</location>
        <topology evidence="8">Peripheral membrane protein</topology>
    </subcellularLocation>
</comment>
<dbReference type="PROSITE" id="PS00198">
    <property type="entry name" value="4FE4S_FER_1"/>
    <property type="match status" value="1"/>
</dbReference>
<dbReference type="InterPro" id="IPR037225">
    <property type="entry name" value="Nuo51_FMN-bd_sf"/>
</dbReference>
<evidence type="ECO:0000259" key="9">
    <source>
        <dbReference type="PROSITE" id="PS51379"/>
    </source>
</evidence>
<sequence>MRTFHIGGVHPPENKLTESAKIINTELPREVTLTFGQHIGAPARCLVKKGDYVDRGSVIAEASGFVSANVHTPISGTVTKVDQIKMPNGMPSPSVTIAALDDDHEKDLRTISDLTPLRGDDEIEALDPKAIIDIVDKAGIVGLGGATFPTKVKLSPPPGMKADLVIINAVECEPYLTNDHALMLEEPDAILAGTRLLMKAAGVERAIIGVEANKQNAIDLLRRRIAELGINGISVTELTVKYPQGGEKQLIEAITGKKVPSGSLPIATGAIVQNVATAYAIYQAVRFGQPLIERVVTVTGPSVQRPGNYRTAIGVSVASLIQQAGGVPADTGKIILGGPMMGKAIVNIDAPTTKGVSGILLLPESMSQRPRIEPCIRCAQCAFACPMGLEPFLLATLSRFGEWEEVEKEKIMNCVECGCCSYSCPSSRPILDFIRLGKQTVGAAIRARQSQKK</sequence>
<keyword evidence="4 8" id="KW-0677">Repeat</keyword>
<dbReference type="GO" id="GO:0046872">
    <property type="term" value="F:metal ion binding"/>
    <property type="evidence" value="ECO:0007669"/>
    <property type="project" value="UniProtKB-KW"/>
</dbReference>
<dbReference type="InterPro" id="IPR017896">
    <property type="entry name" value="4Fe4S_Fe-S-bd"/>
</dbReference>
<dbReference type="Gene3D" id="3.30.70.20">
    <property type="match status" value="1"/>
</dbReference>
<dbReference type="Proteomes" id="UP000186351">
    <property type="component" value="Chromosome"/>
</dbReference>
<gene>
    <name evidence="8" type="primary">rnfC</name>
    <name evidence="10" type="ORF">A4V02_07825</name>
</gene>
<evidence type="ECO:0000256" key="8">
    <source>
        <dbReference type="HAMAP-Rule" id="MF_00461"/>
    </source>
</evidence>
<accession>A0A1Z2XIL1</accession>
<dbReference type="InterPro" id="IPR026902">
    <property type="entry name" value="RnfC_N"/>
</dbReference>